<evidence type="ECO:0000256" key="3">
    <source>
        <dbReference type="ARBA" id="ARBA00022452"/>
    </source>
</evidence>
<dbReference type="RefSeq" id="WP_198569789.1">
    <property type="nucleotide sequence ID" value="NZ_CP066167.1"/>
</dbReference>
<dbReference type="PANTHER" id="PTHR30069:SF27">
    <property type="entry name" value="BLL4766 PROTEIN"/>
    <property type="match status" value="1"/>
</dbReference>
<keyword evidence="5 9" id="KW-0798">TonB box</keyword>
<evidence type="ECO:0000313" key="13">
    <source>
        <dbReference type="EMBL" id="QQD18292.1"/>
    </source>
</evidence>
<evidence type="ECO:0000256" key="4">
    <source>
        <dbReference type="ARBA" id="ARBA00022692"/>
    </source>
</evidence>
<reference evidence="13 14" key="1">
    <citation type="submission" date="2020-12" db="EMBL/GenBank/DDBJ databases">
        <authorList>
            <person name="Shan Y."/>
        </authorList>
    </citation>
    <scope>NUCLEOTIDE SEQUENCE [LARGE SCALE GENOMIC DNA]</scope>
    <source>
        <strain evidence="14">csc3.9</strain>
    </source>
</reference>
<feature type="signal peptide" evidence="10">
    <location>
        <begin position="1"/>
        <end position="21"/>
    </location>
</feature>
<dbReference type="PROSITE" id="PS52016">
    <property type="entry name" value="TONB_DEPENDENT_REC_3"/>
    <property type="match status" value="1"/>
</dbReference>
<dbReference type="GO" id="GO:0044718">
    <property type="term" value="P:siderophore transmembrane transport"/>
    <property type="evidence" value="ECO:0007669"/>
    <property type="project" value="TreeGrafter"/>
</dbReference>
<evidence type="ECO:0000256" key="1">
    <source>
        <dbReference type="ARBA" id="ARBA00004571"/>
    </source>
</evidence>
<evidence type="ECO:0000259" key="11">
    <source>
        <dbReference type="Pfam" id="PF00593"/>
    </source>
</evidence>
<dbReference type="InterPro" id="IPR039426">
    <property type="entry name" value="TonB-dep_rcpt-like"/>
</dbReference>
<gene>
    <name evidence="13" type="ORF">I6N98_18475</name>
</gene>
<comment type="similarity">
    <text evidence="8 9">Belongs to the TonB-dependent receptor family.</text>
</comment>
<keyword evidence="2 8" id="KW-0813">Transport</keyword>
<keyword evidence="3 8" id="KW-1134">Transmembrane beta strand</keyword>
<evidence type="ECO:0000256" key="5">
    <source>
        <dbReference type="ARBA" id="ARBA00023077"/>
    </source>
</evidence>
<keyword evidence="14" id="KW-1185">Reference proteome</keyword>
<dbReference type="Gene3D" id="2.40.170.20">
    <property type="entry name" value="TonB-dependent receptor, beta-barrel domain"/>
    <property type="match status" value="1"/>
</dbReference>
<evidence type="ECO:0000313" key="14">
    <source>
        <dbReference type="Proteomes" id="UP000596063"/>
    </source>
</evidence>
<comment type="subcellular location">
    <subcellularLocation>
        <location evidence="1 8">Cell outer membrane</location>
        <topology evidence="1 8">Multi-pass membrane protein</topology>
    </subcellularLocation>
</comment>
<dbReference type="AlphaFoldDB" id="A0A7T4UQB1"/>
<dbReference type="InterPro" id="IPR000531">
    <property type="entry name" value="Beta-barrel_TonB"/>
</dbReference>
<dbReference type="InterPro" id="IPR037066">
    <property type="entry name" value="Plug_dom_sf"/>
</dbReference>
<evidence type="ECO:0000256" key="6">
    <source>
        <dbReference type="ARBA" id="ARBA00023136"/>
    </source>
</evidence>
<dbReference type="GO" id="GO:0009279">
    <property type="term" value="C:cell outer membrane"/>
    <property type="evidence" value="ECO:0007669"/>
    <property type="project" value="UniProtKB-SubCell"/>
</dbReference>
<evidence type="ECO:0000256" key="8">
    <source>
        <dbReference type="PROSITE-ProRule" id="PRU01360"/>
    </source>
</evidence>
<keyword evidence="13" id="KW-0675">Receptor</keyword>
<dbReference type="EMBL" id="CP066167">
    <property type="protein sequence ID" value="QQD18292.1"/>
    <property type="molecule type" value="Genomic_DNA"/>
</dbReference>
<protein>
    <submittedName>
        <fullName evidence="13">TonB-dependent receptor</fullName>
    </submittedName>
</protein>
<name>A0A7T4UQB1_9GAMM</name>
<dbReference type="Pfam" id="PF07715">
    <property type="entry name" value="Plug"/>
    <property type="match status" value="1"/>
</dbReference>
<evidence type="ECO:0000259" key="12">
    <source>
        <dbReference type="Pfam" id="PF07715"/>
    </source>
</evidence>
<dbReference type="InterPro" id="IPR036942">
    <property type="entry name" value="Beta-barrel_TonB_sf"/>
</dbReference>
<dbReference type="Proteomes" id="UP000596063">
    <property type="component" value="Chromosome"/>
</dbReference>
<keyword evidence="4 8" id="KW-0812">Transmembrane</keyword>
<dbReference type="Pfam" id="PF00593">
    <property type="entry name" value="TonB_dep_Rec_b-barrel"/>
    <property type="match status" value="1"/>
</dbReference>
<dbReference type="KEGG" id="snan:I6N98_18475"/>
<feature type="domain" description="TonB-dependent receptor-like beta-barrel" evidence="11">
    <location>
        <begin position="217"/>
        <end position="610"/>
    </location>
</feature>
<keyword evidence="6 8" id="KW-0472">Membrane</keyword>
<proteinExistence type="inferred from homology"/>
<dbReference type="SUPFAM" id="SSF56935">
    <property type="entry name" value="Porins"/>
    <property type="match status" value="1"/>
</dbReference>
<keyword evidence="7 8" id="KW-0998">Cell outer membrane</keyword>
<keyword evidence="10" id="KW-0732">Signal</keyword>
<dbReference type="PANTHER" id="PTHR30069">
    <property type="entry name" value="TONB-DEPENDENT OUTER MEMBRANE RECEPTOR"/>
    <property type="match status" value="1"/>
</dbReference>
<dbReference type="Gene3D" id="2.170.130.10">
    <property type="entry name" value="TonB-dependent receptor, plug domain"/>
    <property type="match status" value="1"/>
</dbReference>
<dbReference type="GO" id="GO:0015344">
    <property type="term" value="F:siderophore uptake transmembrane transporter activity"/>
    <property type="evidence" value="ECO:0007669"/>
    <property type="project" value="TreeGrafter"/>
</dbReference>
<feature type="chain" id="PRO_5032602382" evidence="10">
    <location>
        <begin position="22"/>
        <end position="652"/>
    </location>
</feature>
<evidence type="ECO:0000256" key="2">
    <source>
        <dbReference type="ARBA" id="ARBA00022448"/>
    </source>
</evidence>
<accession>A0A7T4UQB1</accession>
<evidence type="ECO:0000256" key="7">
    <source>
        <dbReference type="ARBA" id="ARBA00023237"/>
    </source>
</evidence>
<sequence length="652" mass="74008">MSYRYLSTIAIAISLSAPSQAEFWDSESLPMVLTPARLEQSRNDVPASVSVIDRAMISASGIRKIPELFRLIPGTFTGARDGWNHVVSYHGTNYRESRRMQVLIDGRSVYQAGLATVDWNDIPITIEDIERIEVVRGPSTASYGANAFLGVINIITRHPADTEKLMLTAKRGSLHIEDYRLAGSTELAGGNLRISALSRRDDGFDHKRDSSVTRHDSDNSDLINFRFDRQWRQFNLMLSGGYKDGVTSDDANDFDITRPNSEVEDHFFSAKLAWELSPRHSQHLRFDYSSQDHDQRWDVAYPPEFLGLPASTGDLIVATTDLNVENSRRDAEFQDTMVWSDTVKTVAGIHIKEDRAKSATFYGGAVQNSSYQAFTNVEVKLSDHITANIGGSLEHDENVGGDLTPRYSLHYHVQPGQSFRAVYSEAIRTPDLLETSANWVYTGKVKEPEALRGEKLTLDCASGDPNLDPERIRSRELGYFGNFPKLGLQWDVKVFYDSLDDLISDSLSCDGFSPDNDNYLNQRGAETEIDYRPNPDWLVHFAYSYIESKTNRNNERTFTPQNAASLLVAYHLNPRTQLSMAHYYTMATEGRRIQDNEFFRSDIKVNYRLPIADQQLEFSYIARFRHDDNSELLADNIYDEDIHHLLVISFRL</sequence>
<evidence type="ECO:0000256" key="10">
    <source>
        <dbReference type="SAM" id="SignalP"/>
    </source>
</evidence>
<organism evidence="13 14">
    <name type="scientific">Spongiibacter nanhainus</name>
    <dbReference type="NCBI Taxonomy" id="2794344"/>
    <lineage>
        <taxon>Bacteria</taxon>
        <taxon>Pseudomonadati</taxon>
        <taxon>Pseudomonadota</taxon>
        <taxon>Gammaproteobacteria</taxon>
        <taxon>Cellvibrionales</taxon>
        <taxon>Spongiibacteraceae</taxon>
        <taxon>Spongiibacter</taxon>
    </lineage>
</organism>
<evidence type="ECO:0000256" key="9">
    <source>
        <dbReference type="RuleBase" id="RU003357"/>
    </source>
</evidence>
<feature type="domain" description="TonB-dependent receptor plug" evidence="12">
    <location>
        <begin position="43"/>
        <end position="151"/>
    </location>
</feature>
<dbReference type="InterPro" id="IPR012910">
    <property type="entry name" value="Plug_dom"/>
</dbReference>